<dbReference type="EMBL" id="SDAM02000251">
    <property type="protein sequence ID" value="KAH6825097.1"/>
    <property type="molecule type" value="Genomic_DNA"/>
</dbReference>
<dbReference type="PANTHER" id="PTHR48055:SF29">
    <property type="entry name" value="LEUCINE-RICH RECEPTOR-LIKE KINASE FAMILY PROTEIN"/>
    <property type="match status" value="1"/>
</dbReference>
<sequence>MDKEDFGDTNLVGWVKMKVREGKEMEVMDRQLLCGSVNKDDDDEEEAREQVKEMVRYLEITLQCVDDFPSKRPNMLQVVPMLRELASGGAAATVLDQFILINYHISSKKLLGRNTSNKLNASIYI</sequence>
<dbReference type="Gene3D" id="1.10.510.10">
    <property type="entry name" value="Transferase(Phosphotransferase) domain 1"/>
    <property type="match status" value="1"/>
</dbReference>
<name>A0AAD4J107_PERFH</name>
<reference evidence="1 2" key="1">
    <citation type="journal article" date="2021" name="Nat. Commun.">
        <title>Incipient diploidization of the medicinal plant Perilla within 10,000 years.</title>
        <authorList>
            <person name="Zhang Y."/>
            <person name="Shen Q."/>
            <person name="Leng L."/>
            <person name="Zhang D."/>
            <person name="Chen S."/>
            <person name="Shi Y."/>
            <person name="Ning Z."/>
            <person name="Chen S."/>
        </authorList>
    </citation>
    <scope>NUCLEOTIDE SEQUENCE [LARGE SCALE GENOMIC DNA]</scope>
    <source>
        <strain evidence="2">cv. PC099</strain>
    </source>
</reference>
<comment type="caution">
    <text evidence="1">The sequence shown here is derived from an EMBL/GenBank/DDBJ whole genome shotgun (WGS) entry which is preliminary data.</text>
</comment>
<gene>
    <name evidence="1" type="ORF">C2S53_019837</name>
</gene>
<dbReference type="InterPro" id="IPR051564">
    <property type="entry name" value="LRR_receptor-like_kinase"/>
</dbReference>
<dbReference type="AlphaFoldDB" id="A0AAD4J107"/>
<protein>
    <submittedName>
        <fullName evidence="1">BRI1-like 2</fullName>
    </submittedName>
</protein>
<evidence type="ECO:0000313" key="1">
    <source>
        <dbReference type="EMBL" id="KAH6825097.1"/>
    </source>
</evidence>
<organism evidence="1 2">
    <name type="scientific">Perilla frutescens var. hirtella</name>
    <name type="common">Perilla citriodora</name>
    <name type="synonym">Perilla setoyensis</name>
    <dbReference type="NCBI Taxonomy" id="608512"/>
    <lineage>
        <taxon>Eukaryota</taxon>
        <taxon>Viridiplantae</taxon>
        <taxon>Streptophyta</taxon>
        <taxon>Embryophyta</taxon>
        <taxon>Tracheophyta</taxon>
        <taxon>Spermatophyta</taxon>
        <taxon>Magnoliopsida</taxon>
        <taxon>eudicotyledons</taxon>
        <taxon>Gunneridae</taxon>
        <taxon>Pentapetalae</taxon>
        <taxon>asterids</taxon>
        <taxon>lamiids</taxon>
        <taxon>Lamiales</taxon>
        <taxon>Lamiaceae</taxon>
        <taxon>Nepetoideae</taxon>
        <taxon>Elsholtzieae</taxon>
        <taxon>Perilla</taxon>
    </lineage>
</organism>
<evidence type="ECO:0000313" key="2">
    <source>
        <dbReference type="Proteomes" id="UP001190926"/>
    </source>
</evidence>
<dbReference type="Proteomes" id="UP001190926">
    <property type="component" value="Unassembled WGS sequence"/>
</dbReference>
<accession>A0AAD4J107</accession>
<dbReference type="PANTHER" id="PTHR48055">
    <property type="entry name" value="LEUCINE-RICH REPEAT RECEPTOR PROTEIN KINASE EMS1"/>
    <property type="match status" value="1"/>
</dbReference>
<keyword evidence="2" id="KW-1185">Reference proteome</keyword>
<dbReference type="GO" id="GO:0016020">
    <property type="term" value="C:membrane"/>
    <property type="evidence" value="ECO:0007669"/>
    <property type="project" value="TreeGrafter"/>
</dbReference>
<proteinExistence type="predicted"/>